<evidence type="ECO:0000256" key="2">
    <source>
        <dbReference type="PROSITE-ProRule" id="PRU00103"/>
    </source>
</evidence>
<evidence type="ECO:0000259" key="6">
    <source>
        <dbReference type="Pfam" id="PF23227"/>
    </source>
</evidence>
<dbReference type="EMBL" id="VXAB01004202">
    <property type="protein sequence ID" value="NXJ07277.1"/>
    <property type="molecule type" value="Genomic_DNA"/>
</dbReference>
<sequence>MEQSPPGQPKEPWPERSTASCTQRPQQGSDEVCEVQPLQGPLGSGVGPSASIVSLQQKNPLSCICTCCTCRHQAGAQKLRFLTSVCAVYEAALKDCSAHYRLCVCPLEVAQCIEALLQEEPTECLDTELRQQAMSAIAAMSSSGLLPEERKSGLLRACLGSILHLPPQEDMKHRDTALYMETVEALHHLLQVLVGNAGAFVLLELQNILELLLPFTACQQATVEKRAVACIARLLAFSNTCSLPEVCSCFTGSVVLRHQCTENQRFPVLGKLTGHLILCCTSTDEGTRDEAMKAVHQLFIFIASQRMWLWQKDPKKLELWDCQRTLLHWDVSQEKRGRNIFEMFLKYLLYPERVDVFLTAIKSMTEPRLHSTELAAHMVDVLAAEAHFPPGQVQKMVKMIYSSLPSIKAELALESLGRALLVLASKHPREVVRSLLGCSPTCTSVAVTMWRAMLSEPPAVEKVLKELLQVLTNHSLRHTSPSIEDWPRVLALAAARTIPELFQLPLILKEAEAIFPQLFLALLCQVSFTWELTLQEVGIFWEEHQQDQLTPIRSAVHSLKVLLCSVGLQRQMEAIQDGGGWDALLSTVTHLQGVQVVARVMRELPRALRVPIFHQLVELLSTSFCSGEMVAMVFLVEMLECADLGEELRRVVSVFNTHLQNQSAGTQQLVLRGVLQLSKRQDTARKMLGLLPCITKQLQDADSGARAMALPVLSTLLRLLEGRKLSLAALELAGNLPALFEDESGTVRQLSIHLFLDTLSFVEGREKKKMRKEVYRSLVSLCLHLHDEEESVAKTSQEAFLGAARFLRWRRLEHLAEMAQFSQIGECMLAERRKSAGQDYLGQSLLYLQSPQESLRQEAARFI</sequence>
<feature type="compositionally biased region" description="Pro residues" evidence="3">
    <location>
        <begin position="1"/>
        <end position="11"/>
    </location>
</feature>
<feature type="non-terminal residue" evidence="7">
    <location>
        <position position="1"/>
    </location>
</feature>
<keyword evidence="1" id="KW-0677">Repeat</keyword>
<feature type="non-terminal residue" evidence="7">
    <location>
        <position position="863"/>
    </location>
</feature>
<dbReference type="InterPro" id="IPR055406">
    <property type="entry name" value="HEAT_Maestro"/>
</dbReference>
<dbReference type="Gene3D" id="1.25.10.10">
    <property type="entry name" value="Leucine-rich Repeat Variant"/>
    <property type="match status" value="1"/>
</dbReference>
<dbReference type="PANTHER" id="PTHR23120">
    <property type="entry name" value="MAESTRO-RELATED HEAT DOMAIN-CONTAINING"/>
    <property type="match status" value="1"/>
</dbReference>
<accession>A0A7K9YDT7</accession>
<protein>
    <submittedName>
        <fullName evidence="7">MROH5 protein</fullName>
    </submittedName>
</protein>
<evidence type="ECO:0000256" key="1">
    <source>
        <dbReference type="ARBA" id="ARBA00022737"/>
    </source>
</evidence>
<feature type="compositionally biased region" description="Polar residues" evidence="3">
    <location>
        <begin position="17"/>
        <end position="29"/>
    </location>
</feature>
<dbReference type="Pfam" id="PF21047">
    <property type="entry name" value="HEAT_Maestro"/>
    <property type="match status" value="1"/>
</dbReference>
<feature type="domain" description="Maestro/Maestro-like HEAT-repeats" evidence="6">
    <location>
        <begin position="652"/>
        <end position="863"/>
    </location>
</feature>
<dbReference type="InterPro" id="IPR021133">
    <property type="entry name" value="HEAT_type_2"/>
</dbReference>
<feature type="repeat" description="HEAT" evidence="2">
    <location>
        <begin position="690"/>
        <end position="726"/>
    </location>
</feature>
<evidence type="ECO:0000259" key="4">
    <source>
        <dbReference type="Pfam" id="PF21047"/>
    </source>
</evidence>
<gene>
    <name evidence="7" type="primary">Mroh5</name>
    <name evidence="7" type="ORF">ODOGUJ_R04131</name>
</gene>
<dbReference type="GO" id="GO:0005737">
    <property type="term" value="C:cytoplasm"/>
    <property type="evidence" value="ECO:0007669"/>
    <property type="project" value="TreeGrafter"/>
</dbReference>
<dbReference type="AlphaFoldDB" id="A0A7K9YDT7"/>
<evidence type="ECO:0000313" key="7">
    <source>
        <dbReference type="EMBL" id="NXJ07277.1"/>
    </source>
</evidence>
<feature type="region of interest" description="Disordered" evidence="3">
    <location>
        <begin position="1"/>
        <end position="29"/>
    </location>
</feature>
<feature type="domain" description="Maestro-like HEAT-repeats" evidence="4">
    <location>
        <begin position="253"/>
        <end position="464"/>
    </location>
</feature>
<dbReference type="PROSITE" id="PS50077">
    <property type="entry name" value="HEAT_REPEAT"/>
    <property type="match status" value="1"/>
</dbReference>
<evidence type="ECO:0000256" key="3">
    <source>
        <dbReference type="SAM" id="MobiDB-lite"/>
    </source>
</evidence>
<dbReference type="InterPro" id="IPR055408">
    <property type="entry name" value="HEAT_MROH2B-like"/>
</dbReference>
<dbReference type="InterPro" id="IPR016024">
    <property type="entry name" value="ARM-type_fold"/>
</dbReference>
<dbReference type="Pfam" id="PF23210">
    <property type="entry name" value="HEAT_Maestro_2"/>
    <property type="match status" value="1"/>
</dbReference>
<dbReference type="Proteomes" id="UP000522663">
    <property type="component" value="Unassembled WGS sequence"/>
</dbReference>
<dbReference type="InterPro" id="IPR048465">
    <property type="entry name" value="Maestro-like_HEAT"/>
</dbReference>
<evidence type="ECO:0000259" key="5">
    <source>
        <dbReference type="Pfam" id="PF23210"/>
    </source>
</evidence>
<evidence type="ECO:0000313" key="8">
    <source>
        <dbReference type="Proteomes" id="UP000522663"/>
    </source>
</evidence>
<comment type="caution">
    <text evidence="7">The sequence shown here is derived from an EMBL/GenBank/DDBJ whole genome shotgun (WGS) entry which is preliminary data.</text>
</comment>
<dbReference type="PANTHER" id="PTHR23120:SF42">
    <property type="entry name" value="MAESTRO HEAT-LIKE REPEAT FAMILY MEMBER 3"/>
    <property type="match status" value="1"/>
</dbReference>
<feature type="domain" description="MROH2B-like HEAT-repeats" evidence="5">
    <location>
        <begin position="62"/>
        <end position="194"/>
    </location>
</feature>
<dbReference type="InterPro" id="IPR011989">
    <property type="entry name" value="ARM-like"/>
</dbReference>
<dbReference type="InterPro" id="IPR045206">
    <property type="entry name" value="Maestro_heat-like_prot"/>
</dbReference>
<dbReference type="OrthoDB" id="9117728at2759"/>
<reference evidence="7 8" key="1">
    <citation type="submission" date="2019-09" db="EMBL/GenBank/DDBJ databases">
        <title>Bird 10,000 Genomes (B10K) Project - Family phase.</title>
        <authorList>
            <person name="Zhang G."/>
        </authorList>
    </citation>
    <scope>NUCLEOTIDE SEQUENCE [LARGE SCALE GENOMIC DNA]</scope>
    <source>
        <strain evidence="7">B10K-DU-001-53</strain>
        <tissue evidence="7">Muscle</tissue>
    </source>
</reference>
<dbReference type="Pfam" id="PF23227">
    <property type="entry name" value="HEAT_MROH2B_C"/>
    <property type="match status" value="1"/>
</dbReference>
<dbReference type="SUPFAM" id="SSF48371">
    <property type="entry name" value="ARM repeat"/>
    <property type="match status" value="1"/>
</dbReference>
<organism evidence="7 8">
    <name type="scientific">Odontophorus gujanensis</name>
    <name type="common">marbled wood quail</name>
    <dbReference type="NCBI Taxonomy" id="886794"/>
    <lineage>
        <taxon>Eukaryota</taxon>
        <taxon>Metazoa</taxon>
        <taxon>Chordata</taxon>
        <taxon>Craniata</taxon>
        <taxon>Vertebrata</taxon>
        <taxon>Euteleostomi</taxon>
        <taxon>Archelosauria</taxon>
        <taxon>Archosauria</taxon>
        <taxon>Dinosauria</taxon>
        <taxon>Saurischia</taxon>
        <taxon>Theropoda</taxon>
        <taxon>Coelurosauria</taxon>
        <taxon>Aves</taxon>
        <taxon>Neognathae</taxon>
        <taxon>Galloanserae</taxon>
        <taxon>Galliformes</taxon>
        <taxon>Odontophoridae</taxon>
        <taxon>Odontophorus</taxon>
    </lineage>
</organism>
<keyword evidence="8" id="KW-1185">Reference proteome</keyword>
<proteinExistence type="predicted"/>
<name>A0A7K9YDT7_9GALL</name>